<feature type="transmembrane region" description="Helical" evidence="7">
    <location>
        <begin position="170"/>
        <end position="189"/>
    </location>
</feature>
<keyword evidence="3 7" id="KW-0812">Transmembrane</keyword>
<dbReference type="Proteomes" id="UP001139031">
    <property type="component" value="Unassembled WGS sequence"/>
</dbReference>
<keyword evidence="9" id="KW-1185">Reference proteome</keyword>
<evidence type="ECO:0000256" key="4">
    <source>
        <dbReference type="ARBA" id="ARBA00022989"/>
    </source>
</evidence>
<organism evidence="8 9">
    <name type="scientific">Nannocystis pusilla</name>
    <dbReference type="NCBI Taxonomy" id="889268"/>
    <lineage>
        <taxon>Bacteria</taxon>
        <taxon>Pseudomonadati</taxon>
        <taxon>Myxococcota</taxon>
        <taxon>Polyangia</taxon>
        <taxon>Nannocystales</taxon>
        <taxon>Nannocystaceae</taxon>
        <taxon>Nannocystis</taxon>
    </lineage>
</organism>
<dbReference type="EMBL" id="JAIRAU010000019">
    <property type="protein sequence ID" value="MBZ5710722.1"/>
    <property type="molecule type" value="Genomic_DNA"/>
</dbReference>
<feature type="transmembrane region" description="Helical" evidence="7">
    <location>
        <begin position="54"/>
        <end position="76"/>
    </location>
</feature>
<keyword evidence="5 7" id="KW-0472">Membrane</keyword>
<feature type="transmembrane region" description="Helical" evidence="7">
    <location>
        <begin position="429"/>
        <end position="450"/>
    </location>
</feature>
<gene>
    <name evidence="8" type="ORF">K7C98_15780</name>
</gene>
<evidence type="ECO:0000256" key="7">
    <source>
        <dbReference type="SAM" id="Phobius"/>
    </source>
</evidence>
<evidence type="ECO:0000256" key="6">
    <source>
        <dbReference type="SAM" id="MobiDB-lite"/>
    </source>
</evidence>
<feature type="transmembrane region" description="Helical" evidence="7">
    <location>
        <begin position="97"/>
        <end position="119"/>
    </location>
</feature>
<sequence length="478" mass="50273">MPSEATFGTWPVLRVERVWGFGDFLWVSVGLAIATWAFLSGGATAALVGFRDGVAATILGNAVGVALALLAGAVPCQRYGVEQYTLLRSVFGARGSALLVFTIILIDVLGWSGVLAVMFGRAAVQVGNAVLGASWEPNGWAVTGLGLLALALAWWMFAGGPWAIRALNRIISPALAVLTLVMFALLLTATRWETLLGAPPLAPAEGGPWLNFMLAVELNIGVGISWWPVIGNLARLTRDPRTALWAAFLGLFPATVVAQVVGLVAALALGSADPTAWMIPLGGVGLGLTALVFIAVANLTSLTSIAYGTCVALRQSSASLARLDWRRLGALFFAAASALCFAPALLYDHFLAFVTWTGAALAALSGTILADYYVLRRQQIALRGLYIVGPASLYHYWRGYQLAAFLATGLGLLAYVALYDPQTLAHAPLFMWLTASGPAVIVAGVSRLLMAPIMDRRAGRPTPPPCVPRGRETGSASS</sequence>
<evidence type="ECO:0000256" key="2">
    <source>
        <dbReference type="ARBA" id="ARBA00008974"/>
    </source>
</evidence>
<feature type="transmembrane region" description="Helical" evidence="7">
    <location>
        <begin position="328"/>
        <end position="347"/>
    </location>
</feature>
<feature type="transmembrane region" description="Helical" evidence="7">
    <location>
        <begin position="281"/>
        <end position="307"/>
    </location>
</feature>
<evidence type="ECO:0000256" key="5">
    <source>
        <dbReference type="ARBA" id="ARBA00023136"/>
    </source>
</evidence>
<dbReference type="InterPro" id="IPR001248">
    <property type="entry name" value="Pur-cyt_permease"/>
</dbReference>
<dbReference type="PANTHER" id="PTHR30569:SF0">
    <property type="entry name" value="CYTOSINE PERMEASE"/>
    <property type="match status" value="1"/>
</dbReference>
<name>A0ABS7TR70_9BACT</name>
<feature type="transmembrane region" description="Helical" evidence="7">
    <location>
        <begin position="353"/>
        <end position="375"/>
    </location>
</feature>
<dbReference type="InterPro" id="IPR030191">
    <property type="entry name" value="CodB"/>
</dbReference>
<evidence type="ECO:0000313" key="8">
    <source>
        <dbReference type="EMBL" id="MBZ5710722.1"/>
    </source>
</evidence>
<feature type="transmembrane region" description="Helical" evidence="7">
    <location>
        <begin position="139"/>
        <end position="158"/>
    </location>
</feature>
<dbReference type="PANTHER" id="PTHR30569">
    <property type="entry name" value="CYTOSINE TRANSPORTER CODB"/>
    <property type="match status" value="1"/>
</dbReference>
<dbReference type="RefSeq" id="WP_224192492.1">
    <property type="nucleotide sequence ID" value="NZ_JAIRAU010000019.1"/>
</dbReference>
<comment type="similarity">
    <text evidence="2">Belongs to the purine-cytosine permease (2.A.39) family.</text>
</comment>
<dbReference type="Gene3D" id="1.10.4160.10">
    <property type="entry name" value="Hydantoin permease"/>
    <property type="match status" value="1"/>
</dbReference>
<feature type="transmembrane region" description="Helical" evidence="7">
    <location>
        <begin position="24"/>
        <end position="48"/>
    </location>
</feature>
<comment type="subcellular location">
    <subcellularLocation>
        <location evidence="1">Membrane</location>
        <topology evidence="1">Multi-pass membrane protein</topology>
    </subcellularLocation>
</comment>
<accession>A0ABS7TR70</accession>
<comment type="caution">
    <text evidence="8">The sequence shown here is derived from an EMBL/GenBank/DDBJ whole genome shotgun (WGS) entry which is preliminary data.</text>
</comment>
<evidence type="ECO:0000256" key="1">
    <source>
        <dbReference type="ARBA" id="ARBA00004141"/>
    </source>
</evidence>
<evidence type="ECO:0000256" key="3">
    <source>
        <dbReference type="ARBA" id="ARBA00022692"/>
    </source>
</evidence>
<reference evidence="8" key="1">
    <citation type="submission" date="2021-08" db="EMBL/GenBank/DDBJ databases">
        <authorList>
            <person name="Stevens D.C."/>
        </authorList>
    </citation>
    <scope>NUCLEOTIDE SEQUENCE</scope>
    <source>
        <strain evidence="8">DSM 53165</strain>
    </source>
</reference>
<feature type="region of interest" description="Disordered" evidence="6">
    <location>
        <begin position="459"/>
        <end position="478"/>
    </location>
</feature>
<proteinExistence type="inferred from homology"/>
<feature type="transmembrane region" description="Helical" evidence="7">
    <location>
        <begin position="242"/>
        <end position="269"/>
    </location>
</feature>
<feature type="transmembrane region" description="Helical" evidence="7">
    <location>
        <begin position="209"/>
        <end position="230"/>
    </location>
</feature>
<protein>
    <submittedName>
        <fullName evidence="8">Cytosine permease</fullName>
    </submittedName>
</protein>
<keyword evidence="4 7" id="KW-1133">Transmembrane helix</keyword>
<evidence type="ECO:0000313" key="9">
    <source>
        <dbReference type="Proteomes" id="UP001139031"/>
    </source>
</evidence>
<feature type="transmembrane region" description="Helical" evidence="7">
    <location>
        <begin position="396"/>
        <end position="417"/>
    </location>
</feature>
<dbReference type="Pfam" id="PF02133">
    <property type="entry name" value="Transp_cyt_pur"/>
    <property type="match status" value="1"/>
</dbReference>